<evidence type="ECO:0000256" key="2">
    <source>
        <dbReference type="ARBA" id="ARBA00009477"/>
    </source>
</evidence>
<evidence type="ECO:0000259" key="6">
    <source>
        <dbReference type="Pfam" id="PF25967"/>
    </source>
</evidence>
<dbReference type="GO" id="GO:0005886">
    <property type="term" value="C:plasma membrane"/>
    <property type="evidence" value="ECO:0007669"/>
    <property type="project" value="TreeGrafter"/>
</dbReference>
<dbReference type="InterPro" id="IPR058624">
    <property type="entry name" value="MdtA-like_HH"/>
</dbReference>
<dbReference type="InterPro" id="IPR006143">
    <property type="entry name" value="RND_pump_MFP"/>
</dbReference>
<dbReference type="Gene3D" id="2.40.50.100">
    <property type="match status" value="1"/>
</dbReference>
<feature type="domain" description="Multidrug resistance protein MdtA-like barrel-sandwich hybrid" evidence="4">
    <location>
        <begin position="79"/>
        <end position="216"/>
    </location>
</feature>
<evidence type="ECO:0000313" key="7">
    <source>
        <dbReference type="EMBL" id="CAA9212731.1"/>
    </source>
</evidence>
<comment type="subcellular location">
    <subcellularLocation>
        <location evidence="1">Cell envelope</location>
    </subcellularLocation>
</comment>
<dbReference type="InterPro" id="IPR058627">
    <property type="entry name" value="MdtA-like_C"/>
</dbReference>
<dbReference type="NCBIfam" id="TIGR01730">
    <property type="entry name" value="RND_mfp"/>
    <property type="match status" value="1"/>
</dbReference>
<dbReference type="PANTHER" id="PTHR30158">
    <property type="entry name" value="ACRA/E-RELATED COMPONENT OF DRUG EFFLUX TRANSPORTER"/>
    <property type="match status" value="1"/>
</dbReference>
<dbReference type="Gene3D" id="1.10.287.470">
    <property type="entry name" value="Helix hairpin bin"/>
    <property type="match status" value="1"/>
</dbReference>
<dbReference type="GO" id="GO:0046677">
    <property type="term" value="P:response to antibiotic"/>
    <property type="evidence" value="ECO:0007669"/>
    <property type="project" value="TreeGrafter"/>
</dbReference>
<dbReference type="PANTHER" id="PTHR30158:SF23">
    <property type="entry name" value="MULTIDRUG RESISTANCE PROTEIN MEXA"/>
    <property type="match status" value="1"/>
</dbReference>
<dbReference type="GO" id="GO:0022857">
    <property type="term" value="F:transmembrane transporter activity"/>
    <property type="evidence" value="ECO:0007669"/>
    <property type="project" value="InterPro"/>
</dbReference>
<protein>
    <submittedName>
        <fullName evidence="7">RND efflux system, membrane fusion protein</fullName>
    </submittedName>
</protein>
<dbReference type="InterPro" id="IPR058626">
    <property type="entry name" value="MdtA-like_b-barrel"/>
</dbReference>
<dbReference type="Pfam" id="PF25917">
    <property type="entry name" value="BSH_RND"/>
    <property type="match status" value="1"/>
</dbReference>
<dbReference type="Pfam" id="PF25876">
    <property type="entry name" value="HH_MFP_RND"/>
    <property type="match status" value="1"/>
</dbReference>
<feature type="domain" description="Multidrug resistance protein MdtA-like alpha-helical hairpin" evidence="3">
    <location>
        <begin position="118"/>
        <end position="187"/>
    </location>
</feature>
<evidence type="ECO:0000259" key="4">
    <source>
        <dbReference type="Pfam" id="PF25917"/>
    </source>
</evidence>
<dbReference type="Gene3D" id="2.40.30.170">
    <property type="match status" value="1"/>
</dbReference>
<reference evidence="7" key="1">
    <citation type="submission" date="2020-02" db="EMBL/GenBank/DDBJ databases">
        <authorList>
            <person name="Meier V. D."/>
        </authorList>
    </citation>
    <scope>NUCLEOTIDE SEQUENCE</scope>
    <source>
        <strain evidence="7">AVDCRST_MAG56</strain>
    </source>
</reference>
<comment type="similarity">
    <text evidence="2">Belongs to the membrane fusion protein (MFP) (TC 8.A.1) family.</text>
</comment>
<evidence type="ECO:0000256" key="1">
    <source>
        <dbReference type="ARBA" id="ARBA00004196"/>
    </source>
</evidence>
<accession>A0A6J4H321</accession>
<name>A0A6J4H321_9SPHI</name>
<gene>
    <name evidence="7" type="ORF">AVDCRST_MAG56-2</name>
</gene>
<dbReference type="InterPro" id="IPR058625">
    <property type="entry name" value="MdtA-like_BSH"/>
</dbReference>
<evidence type="ECO:0000259" key="5">
    <source>
        <dbReference type="Pfam" id="PF25944"/>
    </source>
</evidence>
<feature type="domain" description="Multidrug resistance protein MdtA-like beta-barrel" evidence="5">
    <location>
        <begin position="229"/>
        <end position="312"/>
    </location>
</feature>
<dbReference type="GO" id="GO:0030313">
    <property type="term" value="C:cell envelope"/>
    <property type="evidence" value="ECO:0007669"/>
    <property type="project" value="UniProtKB-SubCell"/>
</dbReference>
<evidence type="ECO:0000259" key="3">
    <source>
        <dbReference type="Pfam" id="PF25876"/>
    </source>
</evidence>
<dbReference type="Pfam" id="PF25944">
    <property type="entry name" value="Beta-barrel_RND"/>
    <property type="match status" value="1"/>
</dbReference>
<dbReference type="Pfam" id="PF25967">
    <property type="entry name" value="RND-MFP_C"/>
    <property type="match status" value="1"/>
</dbReference>
<proteinExistence type="inferred from homology"/>
<feature type="domain" description="Multidrug resistance protein MdtA-like C-terminal permuted SH3" evidence="6">
    <location>
        <begin position="318"/>
        <end position="376"/>
    </location>
</feature>
<dbReference type="SUPFAM" id="SSF111369">
    <property type="entry name" value="HlyD-like secretion proteins"/>
    <property type="match status" value="1"/>
</dbReference>
<sequence>MRNPLQEKELIPNAPGAAGRWKRLLGGIALAAALGGCSAPAEETAAGTQVPALPVLTIRQQPATTYQEFAGKLEGRVNVEIRPQVEGYLEKIYVEEGAYVRAGQPLFKVNDRPYREQLGNAAASLDAARAALLKAQVDVDRLTPLVQNNVVSDVQLRTAKSNQLAAQAGVAQAEAMRESARINLGYTTIAAPVSGYIGRIPRKIGSLVGRTDAEPLTLLSDIREVYAYFSMGETDFLAFTRQSPGNTIEEKLENLPPVALILADDSEYPEKGRIDAVEGQFDKTTGAISFRAVFPNANGLIRSGTTGRVRLEQRREEAILVPQESTYELQEKIFVYTLADSNKVRSTAITVSGRSGTSYLVKDGVKSGDKIVFTGISSLRDGMTITPQPVPGDSLRLGKAL</sequence>
<dbReference type="Gene3D" id="2.40.420.20">
    <property type="match status" value="1"/>
</dbReference>
<dbReference type="AlphaFoldDB" id="A0A6J4H321"/>
<organism evidence="7">
    <name type="scientific">uncultured Cytophagales bacterium</name>
    <dbReference type="NCBI Taxonomy" id="158755"/>
    <lineage>
        <taxon>Bacteria</taxon>
        <taxon>Pseudomonadati</taxon>
        <taxon>Bacteroidota</taxon>
        <taxon>Sphingobacteriia</taxon>
        <taxon>Sphingobacteriales</taxon>
        <taxon>environmental samples</taxon>
    </lineage>
</organism>
<dbReference type="EMBL" id="CADCTQ010000004">
    <property type="protein sequence ID" value="CAA9212731.1"/>
    <property type="molecule type" value="Genomic_DNA"/>
</dbReference>